<organism evidence="2">
    <name type="scientific">Cucumis melo</name>
    <name type="common">Muskmelon</name>
    <dbReference type="NCBI Taxonomy" id="3656"/>
    <lineage>
        <taxon>Eukaryota</taxon>
        <taxon>Viridiplantae</taxon>
        <taxon>Streptophyta</taxon>
        <taxon>Embryophyta</taxon>
        <taxon>Tracheophyta</taxon>
        <taxon>Spermatophyta</taxon>
        <taxon>Magnoliopsida</taxon>
        <taxon>eudicotyledons</taxon>
        <taxon>Gunneridae</taxon>
        <taxon>Pentapetalae</taxon>
        <taxon>rosids</taxon>
        <taxon>fabids</taxon>
        <taxon>Cucurbitales</taxon>
        <taxon>Cucurbitaceae</taxon>
        <taxon>Benincaseae</taxon>
        <taxon>Cucumis</taxon>
    </lineage>
</organism>
<evidence type="ECO:0000313" key="2">
    <source>
        <dbReference type="EnsemblPlants" id="MELO3C018904.2.1"/>
    </source>
</evidence>
<dbReference type="Gramene" id="MELO3C018904.2.1">
    <property type="protein sequence ID" value="MELO3C018904.2.1"/>
    <property type="gene ID" value="MELO3C018904.2"/>
</dbReference>
<feature type="compositionally biased region" description="Polar residues" evidence="1">
    <location>
        <begin position="85"/>
        <end position="100"/>
    </location>
</feature>
<proteinExistence type="predicted"/>
<dbReference type="EnsemblPlants" id="MELO3C018904.2.1">
    <property type="protein sequence ID" value="MELO3C018904.2.1"/>
    <property type="gene ID" value="MELO3C018904.2"/>
</dbReference>
<feature type="region of interest" description="Disordered" evidence="1">
    <location>
        <begin position="31"/>
        <end position="100"/>
    </location>
</feature>
<reference evidence="2" key="1">
    <citation type="submission" date="2023-03" db="UniProtKB">
        <authorList>
            <consortium name="EnsemblPlants"/>
        </authorList>
    </citation>
    <scope>IDENTIFICATION</scope>
</reference>
<protein>
    <submittedName>
        <fullName evidence="2">Uncharacterized protein</fullName>
    </submittedName>
</protein>
<name>A0A9I9DJK8_CUCME</name>
<sequence length="100" mass="11662">MEFGLWWTDLLRRHDLSLLRKLFSTVTISSLPRARRHSLPPHTSATKHADNDPTRRHRWPTFNALNPRRDSSMPPQSPLRRSPRQTMTTCTPNPSQVVQI</sequence>
<accession>A0A9I9DJK8</accession>
<dbReference type="AlphaFoldDB" id="A0A9I9DJK8"/>
<evidence type="ECO:0000256" key="1">
    <source>
        <dbReference type="SAM" id="MobiDB-lite"/>
    </source>
</evidence>